<dbReference type="Gene3D" id="1.25.40.10">
    <property type="entry name" value="Tetratricopeptide repeat domain"/>
    <property type="match status" value="1"/>
</dbReference>
<dbReference type="SUPFAM" id="SSF48452">
    <property type="entry name" value="TPR-like"/>
    <property type="match status" value="1"/>
</dbReference>
<reference evidence="4 5" key="1">
    <citation type="submission" date="2020-04" db="EMBL/GenBank/DDBJ databases">
        <title>Draft genome of Leeia sp. IMCC25680.</title>
        <authorList>
            <person name="Song J."/>
            <person name="Cho J.-C."/>
        </authorList>
    </citation>
    <scope>NUCLEOTIDE SEQUENCE [LARGE SCALE GENOMIC DNA]</scope>
    <source>
        <strain evidence="4 5">IMCC25680</strain>
    </source>
</reference>
<evidence type="ECO:0000313" key="4">
    <source>
        <dbReference type="EMBL" id="NLR73700.1"/>
    </source>
</evidence>
<dbReference type="SUPFAM" id="SSF55073">
    <property type="entry name" value="Nucleotide cyclase"/>
    <property type="match status" value="1"/>
</dbReference>
<accession>A0A847RR38</accession>
<dbReference type="Gene3D" id="3.30.70.270">
    <property type="match status" value="1"/>
</dbReference>
<dbReference type="NCBIfam" id="TIGR00254">
    <property type="entry name" value="GGDEF"/>
    <property type="match status" value="1"/>
</dbReference>
<protein>
    <submittedName>
        <fullName evidence="4">Bifunctional diguanylate cyclase/phosphodiesterase</fullName>
    </submittedName>
</protein>
<keyword evidence="5" id="KW-1185">Reference proteome</keyword>
<dbReference type="CDD" id="cd01948">
    <property type="entry name" value="EAL"/>
    <property type="match status" value="1"/>
</dbReference>
<proteinExistence type="predicted"/>
<dbReference type="InterPro" id="IPR011990">
    <property type="entry name" value="TPR-like_helical_dom_sf"/>
</dbReference>
<dbReference type="AlphaFoldDB" id="A0A847RR38"/>
<dbReference type="Pfam" id="PF00563">
    <property type="entry name" value="EAL"/>
    <property type="match status" value="1"/>
</dbReference>
<dbReference type="InterPro" id="IPR043128">
    <property type="entry name" value="Rev_trsase/Diguanyl_cyclase"/>
</dbReference>
<comment type="caution">
    <text evidence="4">The sequence shown here is derived from an EMBL/GenBank/DDBJ whole genome shotgun (WGS) entry which is preliminary data.</text>
</comment>
<dbReference type="PROSITE" id="PS50883">
    <property type="entry name" value="EAL"/>
    <property type="match status" value="1"/>
</dbReference>
<dbReference type="SMART" id="SM00052">
    <property type="entry name" value="EAL"/>
    <property type="match status" value="1"/>
</dbReference>
<dbReference type="PROSITE" id="PS50887">
    <property type="entry name" value="GGDEF"/>
    <property type="match status" value="1"/>
</dbReference>
<gene>
    <name evidence="4" type="ORF">HF682_00805</name>
</gene>
<dbReference type="SMART" id="SM00267">
    <property type="entry name" value="GGDEF"/>
    <property type="match status" value="1"/>
</dbReference>
<dbReference type="PANTHER" id="PTHR33121">
    <property type="entry name" value="CYCLIC DI-GMP PHOSPHODIESTERASE PDEF"/>
    <property type="match status" value="1"/>
</dbReference>
<dbReference type="InterPro" id="IPR050706">
    <property type="entry name" value="Cyclic-di-GMP_PDE-like"/>
</dbReference>
<feature type="coiled-coil region" evidence="1">
    <location>
        <begin position="346"/>
        <end position="375"/>
    </location>
</feature>
<dbReference type="CDD" id="cd01949">
    <property type="entry name" value="GGDEF"/>
    <property type="match status" value="1"/>
</dbReference>
<dbReference type="RefSeq" id="WP_168875362.1">
    <property type="nucleotide sequence ID" value="NZ_JABAIM010000001.1"/>
</dbReference>
<dbReference type="InterPro" id="IPR001633">
    <property type="entry name" value="EAL_dom"/>
</dbReference>
<evidence type="ECO:0000259" key="3">
    <source>
        <dbReference type="PROSITE" id="PS50887"/>
    </source>
</evidence>
<dbReference type="InterPro" id="IPR035919">
    <property type="entry name" value="EAL_sf"/>
</dbReference>
<keyword evidence="1" id="KW-0175">Coiled coil</keyword>
<dbReference type="PANTHER" id="PTHR33121:SF79">
    <property type="entry name" value="CYCLIC DI-GMP PHOSPHODIESTERASE PDED-RELATED"/>
    <property type="match status" value="1"/>
</dbReference>
<dbReference type="Pfam" id="PF00990">
    <property type="entry name" value="GGDEF"/>
    <property type="match status" value="1"/>
</dbReference>
<dbReference type="EMBL" id="JABAIM010000001">
    <property type="protein sequence ID" value="NLR73700.1"/>
    <property type="molecule type" value="Genomic_DNA"/>
</dbReference>
<evidence type="ECO:0000313" key="5">
    <source>
        <dbReference type="Proteomes" id="UP000587991"/>
    </source>
</evidence>
<dbReference type="Gene3D" id="3.20.20.450">
    <property type="entry name" value="EAL domain"/>
    <property type="match status" value="1"/>
</dbReference>
<name>A0A847RR38_9NEIS</name>
<evidence type="ECO:0000259" key="2">
    <source>
        <dbReference type="PROSITE" id="PS50883"/>
    </source>
</evidence>
<sequence length="822" mass="91134">MSAETSALLKPYLDPAPRANHPHLDQLIQQRLVGGEKIASQLLPELEGVYAQAHSLHRDDELLCLYWLIRCWCEAALESSALVRCERFATLLSDCPNEAFREQGYLLLAHVQMLSIGIGAAMASFGHLPMSSRQVASPWGRALHLLVQGRIEREQRQYAAAITHLRAAVAGFADTGSPGWQALALTWLGTTLKRDQQWEASLSSHEAAAKLAEEAELPLLHMGILANMYDPLAELGRLDVAAERLQQAWQIHDWSLPPACTWLGLLYSNTALLEAERGHFDEALRLSDESIRLDLWQQRYGVAAHGYHEKADILSRAGRHQQAVQALKESFRQRELYLQDVFQHQLDALLSQLDLAHARLEQQRLQATASELEAMVDARTQALRKEMAERALAEAAYRHQASHDSLTGLLNRAGMLDWLQQQAGGQAYQLILLDLHEFTRLNDTLGHQAGDRVLIELAQRLQNRVMPGDAVARIGGGMLLLALKEPDAYQRLRACQQAVALPFSGQDGEPVRIAAHWGGSRYPEDSHDPDLLIRYASIAANLSLEQLSADVTYFVPDMSLNLSRRAILERDLHEVHQRGELQFAYQPIFQLSDQRVVGLELLLRWQHPSLGDVAPAEFIPILEETGLIHPVGDWVLQQGIAQLTAWHQAGANITLAVNISAVQLADAHFEARLSSLLKHSQLPHNVLELELTESALLSQPEQVCTTLQRLAELGVPCSLDDFGTGYSSLSYLAQLPIRKLKVDRSFIISMLDNPASMQVTKAIVSLGHGLGIPLIAEGLDQPEQLRAVAALGCTLGQGFLCAQPMNASDIWALIRPDRVMLA</sequence>
<feature type="domain" description="EAL" evidence="2">
    <location>
        <begin position="565"/>
        <end position="818"/>
    </location>
</feature>
<dbReference type="GO" id="GO:0071111">
    <property type="term" value="F:cyclic-guanylate-specific phosphodiesterase activity"/>
    <property type="evidence" value="ECO:0007669"/>
    <property type="project" value="InterPro"/>
</dbReference>
<feature type="domain" description="GGDEF" evidence="3">
    <location>
        <begin position="426"/>
        <end position="556"/>
    </location>
</feature>
<dbReference type="InterPro" id="IPR000160">
    <property type="entry name" value="GGDEF_dom"/>
</dbReference>
<dbReference type="Proteomes" id="UP000587991">
    <property type="component" value="Unassembled WGS sequence"/>
</dbReference>
<evidence type="ECO:0000256" key="1">
    <source>
        <dbReference type="SAM" id="Coils"/>
    </source>
</evidence>
<organism evidence="4 5">
    <name type="scientific">Leeia aquatica</name>
    <dbReference type="NCBI Taxonomy" id="2725557"/>
    <lineage>
        <taxon>Bacteria</taxon>
        <taxon>Pseudomonadati</taxon>
        <taxon>Pseudomonadota</taxon>
        <taxon>Betaproteobacteria</taxon>
        <taxon>Neisseriales</taxon>
        <taxon>Leeiaceae</taxon>
        <taxon>Leeia</taxon>
    </lineage>
</organism>
<dbReference type="SUPFAM" id="SSF141868">
    <property type="entry name" value="EAL domain-like"/>
    <property type="match status" value="1"/>
</dbReference>
<dbReference type="InterPro" id="IPR029787">
    <property type="entry name" value="Nucleotide_cyclase"/>
</dbReference>